<dbReference type="Pfam" id="PF00153">
    <property type="entry name" value="Mito_carr"/>
    <property type="match status" value="2"/>
</dbReference>
<keyword evidence="8" id="KW-1185">Reference proteome</keyword>
<evidence type="ECO:0000256" key="3">
    <source>
        <dbReference type="ARBA" id="ARBA00022989"/>
    </source>
</evidence>
<proteinExistence type="inferred from homology"/>
<keyword evidence="6" id="KW-0813">Transport</keyword>
<reference evidence="7 8" key="1">
    <citation type="journal article" date="2015" name="Genome Biol. Evol.">
        <title>Phylogenomic analyses indicate that early fungi evolved digesting cell walls of algal ancestors of land plants.</title>
        <authorList>
            <person name="Chang Y."/>
            <person name="Wang S."/>
            <person name="Sekimoto S."/>
            <person name="Aerts A.L."/>
            <person name="Choi C."/>
            <person name="Clum A."/>
            <person name="LaButti K.M."/>
            <person name="Lindquist E.A."/>
            <person name="Yee Ngan C."/>
            <person name="Ohm R.A."/>
            <person name="Salamov A.A."/>
            <person name="Grigoriev I.V."/>
            <person name="Spatafora J.W."/>
            <person name="Berbee M.L."/>
        </authorList>
    </citation>
    <scope>NUCLEOTIDE SEQUENCE [LARGE SCALE GENOMIC DNA]</scope>
    <source>
        <strain evidence="7 8">JEL478</strain>
    </source>
</reference>
<dbReference type="InterPro" id="IPR053017">
    <property type="entry name" value="Mito_Cit/Oxoglu_Carrier"/>
</dbReference>
<dbReference type="PANTHER" id="PTHR46982">
    <property type="entry name" value="CITRATE/OXOGLUTARATE CARRIER PROTEIN"/>
    <property type="match status" value="1"/>
</dbReference>
<comment type="subcellular location">
    <subcellularLocation>
        <location evidence="1">Membrane</location>
        <topology evidence="1">Multi-pass membrane protein</topology>
    </subcellularLocation>
</comment>
<accession>A0A138ZYQ9</accession>
<dbReference type="Gene3D" id="1.50.40.10">
    <property type="entry name" value="Mitochondrial carrier domain"/>
    <property type="match status" value="2"/>
</dbReference>
<evidence type="ECO:0000256" key="4">
    <source>
        <dbReference type="ARBA" id="ARBA00023136"/>
    </source>
</evidence>
<evidence type="ECO:0000313" key="8">
    <source>
        <dbReference type="Proteomes" id="UP000070544"/>
    </source>
</evidence>
<dbReference type="SUPFAM" id="SSF103506">
    <property type="entry name" value="Mitochondrial carrier"/>
    <property type="match status" value="1"/>
</dbReference>
<feature type="repeat" description="Solcar" evidence="5">
    <location>
        <begin position="22"/>
        <end position="104"/>
    </location>
</feature>
<comment type="similarity">
    <text evidence="6">Belongs to the mitochondrial carrier (TC 2.A.29) family.</text>
</comment>
<evidence type="ECO:0000313" key="7">
    <source>
        <dbReference type="EMBL" id="KXS09639.1"/>
    </source>
</evidence>
<sequence length="313" mass="33987">MAPSFDSGPGDDGKGPIKKKPIQFSNLALGAALTVFEVSTLGQPFEVTKTHMAANRGDGFLTAARKTYARGGLLGFYQGLIPWAWIEASTKGAILLFTAAELEYYARATLGLSKGMAGIVAGMGGGIAQAYTTMGFCTFMKTVEVTRHKSPDQSVSTWKIAGDIFKREGIKGINKGVNAVAVRQMTNWGSRIGIARIVESFMLNARGEDQKGKPLSPYQRITASVLSGALSCWNQPIEVIRVEMQSQIKAVDRPEKLTIKTAARYIYGKNGFRGFYRGVTPRIGLGVWQTVCIVFGGDTIRAWMAERQKKEVA</sequence>
<dbReference type="GO" id="GO:0006843">
    <property type="term" value="P:mitochondrial citrate transmembrane transport"/>
    <property type="evidence" value="ECO:0007669"/>
    <property type="project" value="EnsemblFungi"/>
</dbReference>
<keyword evidence="2 5" id="KW-0812">Transmembrane</keyword>
<name>A0A138ZYQ9_GONPJ</name>
<dbReference type="AlphaFoldDB" id="A0A138ZYQ9"/>
<dbReference type="PANTHER" id="PTHR46982:SF1">
    <property type="entry name" value="CITRATE_OXOGLUTARATE CARRIER PROTEIN"/>
    <property type="match status" value="1"/>
</dbReference>
<evidence type="ECO:0000256" key="1">
    <source>
        <dbReference type="ARBA" id="ARBA00004141"/>
    </source>
</evidence>
<dbReference type="GO" id="GO:0016020">
    <property type="term" value="C:membrane"/>
    <property type="evidence" value="ECO:0007669"/>
    <property type="project" value="UniProtKB-SubCell"/>
</dbReference>
<evidence type="ECO:0000256" key="6">
    <source>
        <dbReference type="RuleBase" id="RU000488"/>
    </source>
</evidence>
<dbReference type="GO" id="GO:0003677">
    <property type="term" value="F:DNA binding"/>
    <property type="evidence" value="ECO:0007669"/>
    <property type="project" value="EnsemblFungi"/>
</dbReference>
<dbReference type="OrthoDB" id="10253709at2759"/>
<feature type="repeat" description="Solcar" evidence="5">
    <location>
        <begin position="215"/>
        <end position="303"/>
    </location>
</feature>
<dbReference type="GO" id="GO:0180056">
    <property type="term" value="F:citrate:2-oxoglutarate antiporter activity"/>
    <property type="evidence" value="ECO:0007669"/>
    <property type="project" value="EnsemblFungi"/>
</dbReference>
<protein>
    <submittedName>
        <fullName evidence="7">Mitochondrial carrier</fullName>
    </submittedName>
</protein>
<keyword evidence="4 5" id="KW-0472">Membrane</keyword>
<keyword evidence="3" id="KW-1133">Transmembrane helix</keyword>
<dbReference type="InterPro" id="IPR018108">
    <property type="entry name" value="MCP_transmembrane"/>
</dbReference>
<evidence type="ECO:0000256" key="2">
    <source>
        <dbReference type="ARBA" id="ARBA00022692"/>
    </source>
</evidence>
<gene>
    <name evidence="7" type="ORF">M427DRAFT_63828</name>
</gene>
<dbReference type="PROSITE" id="PS50920">
    <property type="entry name" value="SOLCAR"/>
    <property type="match status" value="2"/>
</dbReference>
<dbReference type="OMA" id="VMGPCTY"/>
<dbReference type="STRING" id="1344416.A0A138ZYQ9"/>
<dbReference type="InterPro" id="IPR023395">
    <property type="entry name" value="MCP_dom_sf"/>
</dbReference>
<dbReference type="Proteomes" id="UP000070544">
    <property type="component" value="Unassembled WGS sequence"/>
</dbReference>
<dbReference type="EMBL" id="KQ965857">
    <property type="protein sequence ID" value="KXS09639.1"/>
    <property type="molecule type" value="Genomic_DNA"/>
</dbReference>
<dbReference type="GO" id="GO:0042645">
    <property type="term" value="C:mitochondrial nucleoid"/>
    <property type="evidence" value="ECO:0007669"/>
    <property type="project" value="EnsemblFungi"/>
</dbReference>
<organism evidence="7 8">
    <name type="scientific">Gonapodya prolifera (strain JEL478)</name>
    <name type="common">Monoblepharis prolifera</name>
    <dbReference type="NCBI Taxonomy" id="1344416"/>
    <lineage>
        <taxon>Eukaryota</taxon>
        <taxon>Fungi</taxon>
        <taxon>Fungi incertae sedis</taxon>
        <taxon>Chytridiomycota</taxon>
        <taxon>Chytridiomycota incertae sedis</taxon>
        <taxon>Monoblepharidomycetes</taxon>
        <taxon>Monoblepharidales</taxon>
        <taxon>Gonapodyaceae</taxon>
        <taxon>Gonapodya</taxon>
    </lineage>
</organism>
<dbReference type="FunFam" id="1.50.40.10:FF:000078">
    <property type="entry name" value="Mitochondrial DNA replication protein YHM2"/>
    <property type="match status" value="1"/>
</dbReference>
<evidence type="ECO:0000256" key="5">
    <source>
        <dbReference type="PROSITE-ProRule" id="PRU00282"/>
    </source>
</evidence>